<dbReference type="Pfam" id="PF13439">
    <property type="entry name" value="Glyco_transf_4"/>
    <property type="match status" value="1"/>
</dbReference>
<keyword evidence="2 5" id="KW-0808">Transferase</keyword>
<dbReference type="PANTHER" id="PTHR12526:SF510">
    <property type="entry name" value="D-INOSITOL 3-PHOSPHATE GLYCOSYLTRANSFERASE"/>
    <property type="match status" value="1"/>
</dbReference>
<keyword evidence="1" id="KW-0328">Glycosyltransferase</keyword>
<dbReference type="CDD" id="cd03801">
    <property type="entry name" value="GT4_PimA-like"/>
    <property type="match status" value="1"/>
</dbReference>
<evidence type="ECO:0000256" key="2">
    <source>
        <dbReference type="ARBA" id="ARBA00022679"/>
    </source>
</evidence>
<reference evidence="6" key="1">
    <citation type="submission" date="2018-09" db="EMBL/GenBank/DDBJ databases">
        <authorList>
            <person name="Livingstone P.G."/>
            <person name="Whitworth D.E."/>
        </authorList>
    </citation>
    <scope>NUCLEOTIDE SEQUENCE [LARGE SCALE GENOMIC DNA]</scope>
    <source>
        <strain evidence="6">CA051B</strain>
    </source>
</reference>
<dbReference type="AlphaFoldDB" id="A0A3A8QH13"/>
<evidence type="ECO:0000313" key="5">
    <source>
        <dbReference type="EMBL" id="RKH67993.1"/>
    </source>
</evidence>
<accession>A0A3A8QH13</accession>
<dbReference type="Proteomes" id="UP000272888">
    <property type="component" value="Unassembled WGS sequence"/>
</dbReference>
<dbReference type="RefSeq" id="WP_120641706.1">
    <property type="nucleotide sequence ID" value="NZ_RAWB01000011.1"/>
</dbReference>
<dbReference type="GO" id="GO:0016757">
    <property type="term" value="F:glycosyltransferase activity"/>
    <property type="evidence" value="ECO:0007669"/>
    <property type="project" value="UniProtKB-KW"/>
</dbReference>
<evidence type="ECO:0000259" key="4">
    <source>
        <dbReference type="Pfam" id="PF13439"/>
    </source>
</evidence>
<evidence type="ECO:0000313" key="6">
    <source>
        <dbReference type="Proteomes" id="UP000272888"/>
    </source>
</evidence>
<sequence length="414" mass="43965">MRIVFLNPVGILGGAERALVDLLACLRTLDPMLSLHLITGTDGPLVELARDLGVGALALPLPERLSALGDSGLRNQGLAGAWRFARDVAPTPLLLARHGVALRRAVRDVAPDLLHSNGIKTHLLSAATAGLAIPRVWHVHDFLGERPLVRHALAGLRPLVSAAIANSRAVGDDARTVLGNVPVHVVPNGVDVERFSPGPGDGAHLDALAGLSPAPSGTLRVGLVATYARWKGHDVFLEAAALLTRQVPSLPVRFYLVGAPLYRTADSQFTATELREQVERHGLTGRVGLVPFQSEPAGIYRALDVFVHASTRREPFGLTIAEALACGRAAVIAKDSGAAEALLDGEDALTITPGDPNTLAAALRRLLEDEALRTTLARAARHTAVRCFSRERYARNILAVYRQLVPAHVSQGPS</sequence>
<comment type="caution">
    <text evidence="5">The sequence shown here is derived from an EMBL/GenBank/DDBJ whole genome shotgun (WGS) entry which is preliminary data.</text>
</comment>
<evidence type="ECO:0000259" key="3">
    <source>
        <dbReference type="Pfam" id="PF00534"/>
    </source>
</evidence>
<keyword evidence="6" id="KW-1185">Reference proteome</keyword>
<dbReference type="InterPro" id="IPR028098">
    <property type="entry name" value="Glyco_trans_4-like_N"/>
</dbReference>
<protein>
    <submittedName>
        <fullName evidence="5">Glycosyltransferase family 1 protein</fullName>
    </submittedName>
</protein>
<proteinExistence type="predicted"/>
<organism evidence="5 6">
    <name type="scientific">Corallococcus llansteffanensis</name>
    <dbReference type="NCBI Taxonomy" id="2316731"/>
    <lineage>
        <taxon>Bacteria</taxon>
        <taxon>Pseudomonadati</taxon>
        <taxon>Myxococcota</taxon>
        <taxon>Myxococcia</taxon>
        <taxon>Myxococcales</taxon>
        <taxon>Cystobacterineae</taxon>
        <taxon>Myxococcaceae</taxon>
        <taxon>Corallococcus</taxon>
    </lineage>
</organism>
<dbReference type="PANTHER" id="PTHR12526">
    <property type="entry name" value="GLYCOSYLTRANSFERASE"/>
    <property type="match status" value="1"/>
</dbReference>
<evidence type="ECO:0000256" key="1">
    <source>
        <dbReference type="ARBA" id="ARBA00022676"/>
    </source>
</evidence>
<dbReference type="InterPro" id="IPR001296">
    <property type="entry name" value="Glyco_trans_1"/>
</dbReference>
<dbReference type="SUPFAM" id="SSF53756">
    <property type="entry name" value="UDP-Glycosyltransferase/glycogen phosphorylase"/>
    <property type="match status" value="1"/>
</dbReference>
<feature type="domain" description="Glycosyltransferase subfamily 4-like N-terminal" evidence="4">
    <location>
        <begin position="13"/>
        <end position="194"/>
    </location>
</feature>
<dbReference type="Pfam" id="PF00534">
    <property type="entry name" value="Glycos_transf_1"/>
    <property type="match status" value="1"/>
</dbReference>
<dbReference type="EMBL" id="RAWB01000011">
    <property type="protein sequence ID" value="RKH67993.1"/>
    <property type="molecule type" value="Genomic_DNA"/>
</dbReference>
<dbReference type="Gene3D" id="3.40.50.2000">
    <property type="entry name" value="Glycogen Phosphorylase B"/>
    <property type="match status" value="2"/>
</dbReference>
<feature type="domain" description="Glycosyl transferase family 1" evidence="3">
    <location>
        <begin position="220"/>
        <end position="382"/>
    </location>
</feature>
<name>A0A3A8QH13_9BACT</name>
<gene>
    <name evidence="5" type="ORF">D7V93_01935</name>
</gene>